<feature type="transmembrane region" description="Helical" evidence="7">
    <location>
        <begin position="463"/>
        <end position="480"/>
    </location>
</feature>
<comment type="caution">
    <text evidence="9">The sequence shown here is derived from an EMBL/GenBank/DDBJ whole genome shotgun (WGS) entry which is preliminary data.</text>
</comment>
<feature type="transmembrane region" description="Helical" evidence="7">
    <location>
        <begin position="244"/>
        <end position="269"/>
    </location>
</feature>
<feature type="transmembrane region" description="Helical" evidence="7">
    <location>
        <begin position="381"/>
        <end position="403"/>
    </location>
</feature>
<feature type="region of interest" description="Disordered" evidence="6">
    <location>
        <begin position="536"/>
        <end position="560"/>
    </location>
</feature>
<evidence type="ECO:0000256" key="7">
    <source>
        <dbReference type="SAM" id="Phobius"/>
    </source>
</evidence>
<feature type="domain" description="GOST seven transmembrane" evidence="8">
    <location>
        <begin position="242"/>
        <end position="487"/>
    </location>
</feature>
<evidence type="ECO:0000259" key="8">
    <source>
        <dbReference type="Pfam" id="PF06814"/>
    </source>
</evidence>
<evidence type="ECO:0000313" key="10">
    <source>
        <dbReference type="Proteomes" id="UP000663882"/>
    </source>
</evidence>
<evidence type="ECO:0000256" key="6">
    <source>
        <dbReference type="SAM" id="MobiDB-lite"/>
    </source>
</evidence>
<dbReference type="AlphaFoldDB" id="A0A814EJB8"/>
<dbReference type="GO" id="GO:0016020">
    <property type="term" value="C:membrane"/>
    <property type="evidence" value="ECO:0007669"/>
    <property type="project" value="UniProtKB-SubCell"/>
</dbReference>
<evidence type="ECO:0000256" key="4">
    <source>
        <dbReference type="ARBA" id="ARBA00022989"/>
    </source>
</evidence>
<dbReference type="PANTHER" id="PTHR21229">
    <property type="entry name" value="LUNG SEVEN TRANSMEMBRANE RECEPTOR"/>
    <property type="match status" value="1"/>
</dbReference>
<protein>
    <recommendedName>
        <fullName evidence="8">GOST seven transmembrane domain-containing protein</fullName>
    </recommendedName>
</protein>
<dbReference type="GO" id="GO:0042147">
    <property type="term" value="P:retrograde transport, endosome to Golgi"/>
    <property type="evidence" value="ECO:0007669"/>
    <property type="project" value="TreeGrafter"/>
</dbReference>
<dbReference type="GO" id="GO:0005829">
    <property type="term" value="C:cytosol"/>
    <property type="evidence" value="ECO:0007669"/>
    <property type="project" value="GOC"/>
</dbReference>
<evidence type="ECO:0000313" key="9">
    <source>
        <dbReference type="EMBL" id="CAF0970188.1"/>
    </source>
</evidence>
<keyword evidence="3" id="KW-0732">Signal</keyword>
<reference evidence="9" key="1">
    <citation type="submission" date="2021-02" db="EMBL/GenBank/DDBJ databases">
        <authorList>
            <person name="Nowell W R."/>
        </authorList>
    </citation>
    <scope>NUCLEOTIDE SEQUENCE</scope>
</reference>
<evidence type="ECO:0000256" key="3">
    <source>
        <dbReference type="ARBA" id="ARBA00022729"/>
    </source>
</evidence>
<dbReference type="InterPro" id="IPR053937">
    <property type="entry name" value="GOST_TM"/>
</dbReference>
<dbReference type="OrthoDB" id="19932at2759"/>
<dbReference type="InterPro" id="IPR009637">
    <property type="entry name" value="GPR107/GPR108-like"/>
</dbReference>
<dbReference type="Pfam" id="PF06814">
    <property type="entry name" value="GOST_TM"/>
    <property type="match status" value="1"/>
</dbReference>
<evidence type="ECO:0000256" key="2">
    <source>
        <dbReference type="ARBA" id="ARBA00022692"/>
    </source>
</evidence>
<feature type="transmembrane region" description="Helical" evidence="7">
    <location>
        <begin position="424"/>
        <end position="443"/>
    </location>
</feature>
<feature type="transmembrane region" description="Helical" evidence="7">
    <location>
        <begin position="275"/>
        <end position="295"/>
    </location>
</feature>
<dbReference type="GO" id="GO:0005794">
    <property type="term" value="C:Golgi apparatus"/>
    <property type="evidence" value="ECO:0007669"/>
    <property type="project" value="TreeGrafter"/>
</dbReference>
<keyword evidence="5 7" id="KW-0472">Membrane</keyword>
<evidence type="ECO:0000256" key="5">
    <source>
        <dbReference type="ARBA" id="ARBA00023136"/>
    </source>
</evidence>
<keyword evidence="2 7" id="KW-0812">Transmembrane</keyword>
<sequence length="604" mass="70360">MSWSLSGSSLIVDRFLINDTQIQLKILCREPSANVKQTQGQIKKNLNKEYEKTKVQIYGRIGRIVECLPLESGASMVINRLFSKDNEDPQFFLQYSYELSWKQMEQRTFRMEQVDCNYPEELYFDEYSNIRGPEISSEKAAELIKQFLKQGRKQMTANSQNNIHYLRTANQTIIKSNDEQSPLAYILKKRNLNRLRTWNDGYYLIEIFPPNFIDLNGSEPDVDIIVTMKNRHGGYITADEYPRLIFYCVMCGIYALFAILWFIWCAFYWHELLKIQFLIGGFILIGMIEKLALLVEFDTVNRHGYKVHFTVVTAEVLSCLKRTVLRMLVIIIAVDYDIVKPRLGLLKQKVLAMSILYFAIATTEVMLRLNTKNGEINIKVLISRIPLAIADIIIYYWIFTGLVETTRILYLKKNIIQLNVYQHFTHTIIFAIIGSVLFMIWSLKSYVFTTCITNWREFWFDDAFWHILVSLILLVIMFLFRPSNNNQLYALVSLLDHLDNDNVHEEKMDGLNNINKSDIFDSVIIYKITNIENGSTSKNEKQQQTSSNHETKISVSRAEASNDNDVVENALIRIEDNIQTSIFDQAIDCEYKIVNNELARSTMQ</sequence>
<dbReference type="PANTHER" id="PTHR21229:SF1">
    <property type="entry name" value="GH17801P"/>
    <property type="match status" value="1"/>
</dbReference>
<feature type="transmembrane region" description="Helical" evidence="7">
    <location>
        <begin position="350"/>
        <end position="369"/>
    </location>
</feature>
<evidence type="ECO:0000256" key="1">
    <source>
        <dbReference type="ARBA" id="ARBA00004141"/>
    </source>
</evidence>
<proteinExistence type="predicted"/>
<keyword evidence="4 7" id="KW-1133">Transmembrane helix</keyword>
<dbReference type="Proteomes" id="UP000663882">
    <property type="component" value="Unassembled WGS sequence"/>
</dbReference>
<dbReference type="EMBL" id="CAJNOO010000528">
    <property type="protein sequence ID" value="CAF0970188.1"/>
    <property type="molecule type" value="Genomic_DNA"/>
</dbReference>
<feature type="compositionally biased region" description="Polar residues" evidence="6">
    <location>
        <begin position="536"/>
        <end position="548"/>
    </location>
</feature>
<gene>
    <name evidence="9" type="ORF">RFH988_LOCUS12588</name>
</gene>
<accession>A0A814EJB8</accession>
<organism evidence="9 10">
    <name type="scientific">Rotaria sordida</name>
    <dbReference type="NCBI Taxonomy" id="392033"/>
    <lineage>
        <taxon>Eukaryota</taxon>
        <taxon>Metazoa</taxon>
        <taxon>Spiralia</taxon>
        <taxon>Gnathifera</taxon>
        <taxon>Rotifera</taxon>
        <taxon>Eurotatoria</taxon>
        <taxon>Bdelloidea</taxon>
        <taxon>Philodinida</taxon>
        <taxon>Philodinidae</taxon>
        <taxon>Rotaria</taxon>
    </lineage>
</organism>
<name>A0A814EJB8_9BILA</name>
<comment type="subcellular location">
    <subcellularLocation>
        <location evidence="1">Membrane</location>
        <topology evidence="1">Multi-pass membrane protein</topology>
    </subcellularLocation>
</comment>